<feature type="region of interest" description="Disordered" evidence="1">
    <location>
        <begin position="232"/>
        <end position="251"/>
    </location>
</feature>
<dbReference type="EMBL" id="PVTM01000008">
    <property type="protein sequence ID" value="PRY71363.1"/>
    <property type="molecule type" value="Genomic_DNA"/>
</dbReference>
<accession>A0A2T0VM77</accession>
<evidence type="ECO:0000256" key="1">
    <source>
        <dbReference type="SAM" id="MobiDB-lite"/>
    </source>
</evidence>
<evidence type="ECO:0000313" key="2">
    <source>
        <dbReference type="EMBL" id="PRY71363.1"/>
    </source>
</evidence>
<proteinExistence type="predicted"/>
<name>A0A2T0VM77_9GAMM</name>
<evidence type="ECO:0008006" key="4">
    <source>
        <dbReference type="Google" id="ProtNLM"/>
    </source>
</evidence>
<reference evidence="2 3" key="1">
    <citation type="submission" date="2018-03" db="EMBL/GenBank/DDBJ databases">
        <title>Comparative analysis of microorganisms from saline springs in Andes Mountain Range, Colombia.</title>
        <authorList>
            <person name="Rubin E."/>
        </authorList>
    </citation>
    <scope>NUCLEOTIDE SEQUENCE [LARGE SCALE GENOMIC DNA]</scope>
    <source>
        <strain evidence="2 3">USBA 854</strain>
    </source>
</reference>
<evidence type="ECO:0000313" key="3">
    <source>
        <dbReference type="Proteomes" id="UP000239896"/>
    </source>
</evidence>
<dbReference type="RefSeq" id="WP_106230995.1">
    <property type="nucleotide sequence ID" value="NZ_PVTM01000008.1"/>
</dbReference>
<comment type="caution">
    <text evidence="2">The sequence shown here is derived from an EMBL/GenBank/DDBJ whole genome shotgun (WGS) entry which is preliminary data.</text>
</comment>
<protein>
    <recommendedName>
        <fullName evidence="4">Phage protein D</fullName>
    </recommendedName>
</protein>
<organism evidence="2 3">
    <name type="scientific">Halomonas ventosae</name>
    <dbReference type="NCBI Taxonomy" id="229007"/>
    <lineage>
        <taxon>Bacteria</taxon>
        <taxon>Pseudomonadati</taxon>
        <taxon>Pseudomonadota</taxon>
        <taxon>Gammaproteobacteria</taxon>
        <taxon>Oceanospirillales</taxon>
        <taxon>Halomonadaceae</taxon>
        <taxon>Halomonas</taxon>
    </lineage>
</organism>
<dbReference type="Proteomes" id="UP000239896">
    <property type="component" value="Unassembled WGS sequence"/>
</dbReference>
<feature type="compositionally biased region" description="Basic and acidic residues" evidence="1">
    <location>
        <begin position="238"/>
        <end position="250"/>
    </location>
</feature>
<keyword evidence="3" id="KW-1185">Reference proteome</keyword>
<gene>
    <name evidence="2" type="ORF">BCL64_108124</name>
</gene>
<sequence>MVSLSAIGGLLDPGFRNPASCLIEAGAGYQNIGAIAPLVATVDLQMSREEAGTGTIVIEDRRGSDGKWVAADSGLFTRWAPIRISADFGTRQDVILTGYILRLSPEYPGNAAEAKLTLEVQDESAILSREQMRRVWGEDTPMPDLEILRELASGVDLAVDPMSGQGQSSRPLSQEGTPIQFLRERARANGYELIFREGQVYFGPKRLDGTPQAPIMVYAGRDTNCRTFNLGDAGDSPDQVRADQAPREEGVTPEVTTLIPDEPVLGTTPAGAEGAGLGAPSVWRVGAEGDETVEERTARAQALVNEHAFKLRGAGELDGSLYGHVLLPGALVTIDGPGVRYGGLYYVDMVSHAFNTEGYTQTFDVMRNATGESAAPTSPLSGAASALGGLF</sequence>
<dbReference type="AlphaFoldDB" id="A0A2T0VM77"/>